<reference evidence="10 21" key="4">
    <citation type="submission" date="2017-02" db="EMBL/GenBank/DDBJ databases">
        <title>Clonality and virulence of isolates of VRE in Hematopoietic Stem Cell Transplanted (HSCT) patients.</title>
        <authorList>
            <person name="Marchi A.P."/>
            <person name="Martins R.C."/>
            <person name="Marie S.K."/>
            <person name="Levin A.S."/>
            <person name="Costa S.F."/>
        </authorList>
    </citation>
    <scope>NUCLEOTIDE SEQUENCE [LARGE SCALE GENOMIC DNA]</scope>
    <source>
        <strain evidence="10 21">LIM1759</strain>
    </source>
</reference>
<dbReference type="Proteomes" id="UP000191171">
    <property type="component" value="Unassembled WGS sequence"/>
</dbReference>
<dbReference type="PATRIC" id="fig|1352.1358.peg.481"/>
<dbReference type="Proteomes" id="UP000194885">
    <property type="component" value="Unassembled WGS sequence"/>
</dbReference>
<dbReference type="EMBL" id="QOVC01000002">
    <property type="protein sequence ID" value="KAA0692286.1"/>
    <property type="molecule type" value="Genomic_DNA"/>
</dbReference>
<dbReference type="OMA" id="LMKWIVI"/>
<reference evidence="8" key="15">
    <citation type="submission" date="2022-05" db="EMBL/GenBank/DDBJ databases">
        <title>Draft genome sequences of Clostridium perfringens strains isolated from Peru.</title>
        <authorList>
            <person name="Hurtado R."/>
            <person name="Lima L."/>
            <person name="Sousa T."/>
            <person name="Jaiswal A.K."/>
            <person name="Tiwari S."/>
            <person name="Maturrano L."/>
            <person name="Brenig B."/>
            <person name="Azevedo V."/>
        </authorList>
    </citation>
    <scope>NUCLEOTIDE SEQUENCE</scope>
    <source>
        <strain evidence="8">CP4</strain>
    </source>
</reference>
<dbReference type="Proteomes" id="UP001260956">
    <property type="component" value="Unassembled WGS sequence"/>
</dbReference>
<dbReference type="Proteomes" id="UP000289562">
    <property type="component" value="Unassembled WGS sequence"/>
</dbReference>
<dbReference type="EMBL" id="JAMWMK010000007">
    <property type="protein sequence ID" value="MDC4247590.1"/>
    <property type="molecule type" value="Genomic_DNA"/>
</dbReference>
<evidence type="ECO:0000313" key="25">
    <source>
        <dbReference type="Proteomes" id="UP000249070"/>
    </source>
</evidence>
<keyword evidence="2" id="KW-0812">Transmembrane</keyword>
<evidence type="ECO:0000313" key="23">
    <source>
        <dbReference type="Proteomes" id="UP000194885"/>
    </source>
</evidence>
<dbReference type="EMBL" id="PJVH01000005">
    <property type="protein sequence ID" value="RXU91021.1"/>
    <property type="molecule type" value="Genomic_DNA"/>
</dbReference>
<dbReference type="Proteomes" id="UP001141166">
    <property type="component" value="Unassembled WGS sequence"/>
</dbReference>
<reference evidence="11 23" key="6">
    <citation type="submission" date="2017-05" db="EMBL/GenBank/DDBJ databases">
        <title>The Genome Sequence of Enterococcus faecium 7H8_DIV0219.</title>
        <authorList>
            <consortium name="The Broad Institute Genomics Platform"/>
            <consortium name="The Broad Institute Genomic Center for Infectious Diseases"/>
            <person name="Earl A."/>
            <person name="Manson A."/>
            <person name="Schwartman J."/>
            <person name="Gilmore M."/>
            <person name="Abouelleil A."/>
            <person name="Cao P."/>
            <person name="Chapman S."/>
            <person name="Cusick C."/>
            <person name="Shea T."/>
            <person name="Young S."/>
            <person name="Neafsey D."/>
            <person name="Nusbaum C."/>
            <person name="Birren B."/>
        </authorList>
    </citation>
    <scope>NUCLEOTIDE SEQUENCE [LARGE SCALE GENOMIC DNA]</scope>
    <source>
        <strain evidence="11 23">7H8_DIV0219</strain>
    </source>
</reference>
<dbReference type="NCBIfam" id="NF038277">
    <property type="entry name" value="accessory_MacP"/>
    <property type="match status" value="1"/>
</dbReference>
<reference evidence="3 27" key="11">
    <citation type="submission" date="2018-10" db="EMBL/GenBank/DDBJ databases">
        <title>Escaping from acidified nitrite in gastric host defense: Transcriptomic basis for resistance to free nitrous acid in Enterococcus faecalis.</title>
        <authorList>
            <person name="Yu Z."/>
            <person name="Shi D."/>
            <person name="Liu W."/>
            <person name="Meng F."/>
        </authorList>
    </citation>
    <scope>NUCLEOTIDE SEQUENCE [LARGE SCALE GENOMIC DNA]</scope>
    <source>
        <strain evidence="3 27">JE1</strain>
    </source>
</reference>
<dbReference type="Proteomes" id="UP000070452">
    <property type="component" value="Unassembled WGS sequence"/>
</dbReference>
<sequence length="94" mass="11006">MAKGPLITRSELRKRQQAQASESLKKQRKAETAYQQEEKKIASFYRKESKKNKPITKTRISEREKTTKWNSFLMKSLIIVILMLCVVFLAIAFI</sequence>
<reference evidence="7" key="14">
    <citation type="journal article" date="2022" name="J. Anim. Sci.">
        <title>Whole genome sequence analyses-based assessment of virulence potential and antimicrobial susceptibilities and resistance of Enterococcus faecium strains isolated from commercial swine and cattle probiotic products.</title>
        <authorList>
            <person name="Shridhar P.B."/>
            <person name="Amachawadi R.G."/>
            <person name="Tokach M."/>
            <person name="Patel I."/>
            <person name="Gangiredla J."/>
            <person name="Mammel M."/>
            <person name="Nagaraja T.G."/>
        </authorList>
    </citation>
    <scope>NUCLEOTIDE SEQUENCE</scope>
    <source>
        <strain evidence="7">EF215</strain>
    </source>
</reference>
<evidence type="ECO:0000313" key="10">
    <source>
        <dbReference type="EMBL" id="OOL83774.1"/>
    </source>
</evidence>
<evidence type="ECO:0000313" key="24">
    <source>
        <dbReference type="Proteomes" id="UP000224303"/>
    </source>
</evidence>
<evidence type="ECO:0000313" key="22">
    <source>
        <dbReference type="Proteomes" id="UP000194737"/>
    </source>
</evidence>
<evidence type="ECO:0000313" key="11">
    <source>
        <dbReference type="EMBL" id="OTN92788.1"/>
    </source>
</evidence>
<reference evidence="13 24" key="7">
    <citation type="submission" date="2017-10" db="EMBL/GenBank/DDBJ databases">
        <title>Draft genomes of the Enterococcus faecium isolated from human feces before and after Helicobacter pylori eradication therapy.</title>
        <authorList>
            <person name="Prianichniikov N.A."/>
            <person name="Glushchenko O.E."/>
            <person name="Malakhova M.V."/>
        </authorList>
    </citation>
    <scope>NUCLEOTIDE SEQUENCE [LARGE SCALE GENOMIC DNA]</scope>
    <source>
        <strain evidence="13 24">Hp_5-7</strain>
    </source>
</reference>
<reference evidence="15 26" key="1">
    <citation type="submission" date="2015-06" db="EMBL/GenBank/DDBJ databases">
        <title>The Genome Sequence of Enterococcus faecium 131EA1.</title>
        <authorList>
            <consortium name="The Broad Institute Genomics Platform"/>
            <consortium name="The Broad Institute Genome Sequencing Center for Infectious Disease"/>
            <person name="Earl A.M."/>
            <person name="Van Tyne D."/>
            <person name="Lebreton F."/>
            <person name="Saavedra J.T."/>
            <person name="Gilmore M.S."/>
            <person name="Manson Mcguire A."/>
            <person name="Clock S."/>
            <person name="Crupain M."/>
            <person name="Rangan U."/>
            <person name="Young S."/>
            <person name="Abouelleil A."/>
            <person name="Cao P."/>
            <person name="Chapman S.B."/>
            <person name="Griggs A."/>
            <person name="Priest M."/>
            <person name="Shea T."/>
            <person name="Wortman J."/>
            <person name="Nusbaum C."/>
            <person name="Birren B."/>
        </authorList>
    </citation>
    <scope>NUCLEOTIDE SEQUENCE [LARGE SCALE GENOMIC DNA]</scope>
    <source>
        <strain evidence="15 26">131EA1</strain>
    </source>
</reference>
<dbReference type="Proteomes" id="UP000469871">
    <property type="component" value="Unassembled WGS sequence"/>
</dbReference>
<dbReference type="EMBL" id="MVGJ01000010">
    <property type="protein sequence ID" value="OOL83774.1"/>
    <property type="molecule type" value="Genomic_DNA"/>
</dbReference>
<reference evidence="18 20" key="3">
    <citation type="submission" date="2016-04" db="EMBL/GenBank/DDBJ databases">
        <authorList>
            <person name="Millard A."/>
        </authorList>
    </citation>
    <scope>NUCLEOTIDE SEQUENCE [LARGE SCALE GENOMIC DNA]</scope>
    <source>
        <strain evidence="18">Isolate 22</strain>
    </source>
</reference>
<dbReference type="EMBL" id="JARPTX010000019">
    <property type="protein sequence ID" value="MDT2369948.1"/>
    <property type="molecule type" value="Genomic_DNA"/>
</dbReference>
<dbReference type="AlphaFoldDB" id="A0A132P7F8"/>
<dbReference type="Proteomes" id="UP000253144">
    <property type="component" value="Unassembled WGS sequence"/>
</dbReference>
<reference evidence="12 22" key="5">
    <citation type="submission" date="2017-05" db="EMBL/GenBank/DDBJ databases">
        <title>The Genome Sequence of Enterococcus faecium 6F2_DIV0138.</title>
        <authorList>
            <consortium name="The Broad Institute Genomics Platform"/>
            <consortium name="The Broad Institute Genomic Center for Infectious Diseases"/>
            <person name="Earl A."/>
            <person name="Manson A."/>
            <person name="Schwartman J."/>
            <person name="Gilmore M."/>
            <person name="Abouelleil A."/>
            <person name="Cao P."/>
            <person name="Chapman S."/>
            <person name="Cusick C."/>
            <person name="Shea T."/>
            <person name="Young S."/>
            <person name="Neafsey D."/>
            <person name="Nusbaum C."/>
            <person name="Birren B."/>
        </authorList>
    </citation>
    <scope>NUCLEOTIDE SEQUENCE [LARGE SCALE GENOMIC DNA]</scope>
    <source>
        <strain evidence="12 22">6F2_DIV0138</strain>
    </source>
</reference>
<reference evidence="9" key="16">
    <citation type="submission" date="2023-03" db="EMBL/GenBank/DDBJ databases">
        <authorList>
            <person name="Shen W."/>
            <person name="Cai J."/>
        </authorList>
    </citation>
    <scope>NUCLEOTIDE SEQUENCE</scope>
    <source>
        <strain evidence="9">B1010-2</strain>
    </source>
</reference>
<dbReference type="EMBL" id="PCGC01000047">
    <property type="protein sequence ID" value="PHL20634.1"/>
    <property type="molecule type" value="Genomic_DNA"/>
</dbReference>
<evidence type="ECO:0000313" key="12">
    <source>
        <dbReference type="EMBL" id="OTN99060.1"/>
    </source>
</evidence>
<evidence type="ECO:0000256" key="2">
    <source>
        <dbReference type="SAM" id="Phobius"/>
    </source>
</evidence>
<dbReference type="Proteomes" id="UP000249070">
    <property type="component" value="Unassembled WGS sequence"/>
</dbReference>
<keyword evidence="2" id="KW-1133">Transmembrane helix</keyword>
<evidence type="ECO:0000313" key="26">
    <source>
        <dbReference type="Proteomes" id="UP000253144"/>
    </source>
</evidence>
<dbReference type="EMBL" id="LEQJ01000001">
    <property type="protein sequence ID" value="RBS35504.1"/>
    <property type="molecule type" value="Genomic_DNA"/>
</dbReference>
<evidence type="ECO:0000313" key="6">
    <source>
        <dbReference type="EMBL" id="KWX18278.1"/>
    </source>
</evidence>
<evidence type="ECO:0000313" key="16">
    <source>
        <dbReference type="EMBL" id="ROX55651.1"/>
    </source>
</evidence>
<evidence type="ECO:0000313" key="15">
    <source>
        <dbReference type="EMBL" id="RBS35504.1"/>
    </source>
</evidence>
<evidence type="ECO:0000313" key="3">
    <source>
        <dbReference type="EMBL" id="AYM72228.1"/>
    </source>
</evidence>
<dbReference type="EMBL" id="QHGU01000008">
    <property type="protein sequence ID" value="PZM56714.1"/>
    <property type="molecule type" value="Genomic_DNA"/>
</dbReference>
<proteinExistence type="predicted"/>
<evidence type="ECO:0000313" key="28">
    <source>
        <dbReference type="Proteomes" id="UP000281752"/>
    </source>
</evidence>
<reference evidence="5 31" key="13">
    <citation type="submission" date="2019-10" db="EMBL/GenBank/DDBJ databases">
        <title>Evolutionary dynamics of vancomycin-resistant Enterococcus faecium during gastrointestinal tract colonization and bloodstream infection in immunocompromised pediatric patients.</title>
        <authorList>
            <person name="Chilambi G.S."/>
            <person name="Nordstrom H.R."/>
            <person name="Evans D.R."/>
            <person name="Ferrolino J."/>
            <person name="Hayden R.T."/>
            <person name="Maron G.M."/>
            <person name="Vo A.N."/>
            <person name="Gilmore M.S."/>
            <person name="Wolf J."/>
            <person name="Rosch J.W."/>
            <person name="Van Tyne D."/>
        </authorList>
    </citation>
    <scope>NUCLEOTIDE SEQUENCE [LARGE SCALE GENOMIC DNA]</scope>
    <source>
        <strain evidence="5 31">VRECG27</strain>
    </source>
</reference>
<evidence type="ECO:0000313" key="29">
    <source>
        <dbReference type="Proteomes" id="UP000289562"/>
    </source>
</evidence>
<reference evidence="17 29" key="8">
    <citation type="submission" date="2017-12" db="EMBL/GenBank/DDBJ databases">
        <title>A pool of 800 enterococci isolated from chicken carcass rinse samples from New Zealand.</title>
        <authorList>
            <person name="Zhang J."/>
            <person name="Rogers L."/>
            <person name="Midwinter A."/>
            <person name="French N."/>
        </authorList>
    </citation>
    <scope>NUCLEOTIDE SEQUENCE [LARGE SCALE GENOMIC DNA]</scope>
    <source>
        <strain evidence="17 29">EN697</strain>
    </source>
</reference>
<evidence type="ECO:0000313" key="4">
    <source>
        <dbReference type="EMBL" id="KAA0692286.1"/>
    </source>
</evidence>
<evidence type="ECO:0000313" key="20">
    <source>
        <dbReference type="Proteomes" id="UP000183509"/>
    </source>
</evidence>
<gene>
    <name evidence="7" type="primary">macP</name>
    <name evidence="12" type="ORF">A5804_000546</name>
    <name evidence="11" type="ORF">A5810_002673</name>
    <name evidence="6" type="ORF">AWT83_07270</name>
    <name evidence="10" type="ORF">B1P95_02280</name>
    <name evidence="13" type="ORF">CQR37_13065</name>
    <name evidence="17" type="ORF">CYQ77_02720</name>
    <name evidence="3" type="ORF">D9Z05_02650</name>
    <name evidence="14" type="ORF">DKP91_02795</name>
    <name evidence="18" type="ORF">DTPHA_600072</name>
    <name evidence="4" type="ORF">DTX73_03640</name>
    <name evidence="15" type="ORF">EB12_00065</name>
    <name evidence="16" type="ORF">EGW36_08265</name>
    <name evidence="5" type="ORF">GBM73_07205</name>
    <name evidence="7" type="ORF">KYX88_02110</name>
    <name evidence="8" type="ORF">M3X98_05915</name>
    <name evidence="9" type="ORF">P6Z85_07210</name>
</gene>
<dbReference type="EMBL" id="NGLB01000001">
    <property type="protein sequence ID" value="OTN99060.1"/>
    <property type="molecule type" value="Genomic_DNA"/>
</dbReference>
<organism evidence="6 19">
    <name type="scientific">Enterococcus faecium</name>
    <name type="common">Streptococcus faecium</name>
    <dbReference type="NCBI Taxonomy" id="1352"/>
    <lineage>
        <taxon>Bacteria</taxon>
        <taxon>Bacillati</taxon>
        <taxon>Bacillota</taxon>
        <taxon>Bacilli</taxon>
        <taxon>Lactobacillales</taxon>
        <taxon>Enterococcaceae</taxon>
        <taxon>Enterococcus</taxon>
    </lineage>
</organism>
<evidence type="ECO:0000313" key="9">
    <source>
        <dbReference type="EMBL" id="MDT2369948.1"/>
    </source>
</evidence>
<dbReference type="EMBL" id="FKLM01000001">
    <property type="protein sequence ID" value="SAY60388.1"/>
    <property type="molecule type" value="Genomic_DNA"/>
</dbReference>
<dbReference type="Proteomes" id="UP000448762">
    <property type="component" value="Unassembled WGS sequence"/>
</dbReference>
<evidence type="ECO:0000313" key="7">
    <source>
        <dbReference type="EMBL" id="MBX4221647.1"/>
    </source>
</evidence>
<accession>A0A132P7F8</accession>
<evidence type="ECO:0000313" key="14">
    <source>
        <dbReference type="EMBL" id="PZM56714.1"/>
    </source>
</evidence>
<dbReference type="Proteomes" id="UP000275747">
    <property type="component" value="Chromosome"/>
</dbReference>
<evidence type="ECO:0000313" key="21">
    <source>
        <dbReference type="Proteomes" id="UP000191171"/>
    </source>
</evidence>
<evidence type="ECO:0000313" key="5">
    <source>
        <dbReference type="EMBL" id="KAB7577118.1"/>
    </source>
</evidence>
<dbReference type="EMBL" id="NGKW01000006">
    <property type="protein sequence ID" value="OTN92788.1"/>
    <property type="molecule type" value="Genomic_DNA"/>
</dbReference>
<dbReference type="EMBL" id="JAIFOC010000016">
    <property type="protein sequence ID" value="MBX4221647.1"/>
    <property type="molecule type" value="Genomic_DNA"/>
</dbReference>
<evidence type="ECO:0000313" key="30">
    <source>
        <dbReference type="Proteomes" id="UP000448762"/>
    </source>
</evidence>
<evidence type="ECO:0000313" key="17">
    <source>
        <dbReference type="EMBL" id="RXU91021.1"/>
    </source>
</evidence>
<dbReference type="InterPro" id="IPR047752">
    <property type="entry name" value="MacP"/>
</dbReference>
<dbReference type="RefSeq" id="WP_002286760.1">
    <property type="nucleotide sequence ID" value="NZ_AP019394.1"/>
</dbReference>
<keyword evidence="2" id="KW-0472">Membrane</keyword>
<dbReference type="EMBL" id="RKNM01000009">
    <property type="protein sequence ID" value="ROX55651.1"/>
    <property type="molecule type" value="Genomic_DNA"/>
</dbReference>
<protein>
    <submittedName>
        <fullName evidence="7">Cell wall synthase accessory phosphoprotein MacP</fullName>
    </submittedName>
</protein>
<name>A0A132P7F8_ENTFC</name>
<evidence type="ECO:0000313" key="18">
    <source>
        <dbReference type="EMBL" id="SAY60388.1"/>
    </source>
</evidence>
<reference evidence="4 30" key="10">
    <citation type="submission" date="2018-07" db="EMBL/GenBank/DDBJ databases">
        <title>High quality draft genome sequencing of Enterococcus faecium exhibiting probiotic potential isolated from mucus of freshwater fish.</title>
        <authorList>
            <person name="El-Jeni R."/>
            <person name="Ghedira K."/>
            <person name="Abdelhak S."/>
            <person name="El-Bour M."/>
            <person name="Bouhaouala-Zahar B."/>
        </authorList>
    </citation>
    <scope>NUCLEOTIDE SEQUENCE [LARGE SCALE GENOMIC DNA]</scope>
    <source>
        <strain evidence="4 30">R.A73</strain>
    </source>
</reference>
<reference evidence="6 19" key="2">
    <citation type="submission" date="2016-01" db="EMBL/GenBank/DDBJ databases">
        <title>Molecular Mechanisms for transfer of large genomic segments between Enterococcus faecium strains.</title>
        <authorList>
            <person name="Garcia-Solache M.A."/>
            <person name="Lebreton F."/>
            <person name="Mclaughlin R.E."/>
            <person name="Whiteaker J.D."/>
            <person name="Gilmore M.S."/>
            <person name="Rice L.B."/>
        </authorList>
    </citation>
    <scope>NUCLEOTIDE SEQUENCE [LARGE SCALE GENOMIC DNA]</scope>
    <source>
        <strain evidence="6 19">D344RRF x C68</strain>
    </source>
</reference>
<evidence type="ECO:0000313" key="19">
    <source>
        <dbReference type="Proteomes" id="UP000070452"/>
    </source>
</evidence>
<dbReference type="Proteomes" id="UP000183509">
    <property type="component" value="Unassembled WGS sequence"/>
</dbReference>
<reference evidence="16 28" key="12">
    <citation type="submission" date="2018-10" db="EMBL/GenBank/DDBJ databases">
        <title>Genotypes and phenotypes of Enterococci isolated from broiler chickens.</title>
        <authorList>
            <person name="Muhammad A.R."/>
            <person name="Diarra M.S."/>
        </authorList>
    </citation>
    <scope>NUCLEOTIDE SEQUENCE [LARGE SCALE GENOMIC DNA]</scope>
    <source>
        <strain evidence="16 28">P5 C A 35</strain>
    </source>
</reference>
<evidence type="ECO:0000313" key="13">
    <source>
        <dbReference type="EMBL" id="PHL20634.1"/>
    </source>
</evidence>
<reference evidence="14 25" key="9">
    <citation type="submission" date="2018-05" db="EMBL/GenBank/DDBJ databases">
        <title>Vancomycin-resistant Enterococcus faecium strain from Chelyabinsk, Russia.</title>
        <authorList>
            <person name="Gostev V."/>
            <person name="Goncharov A."/>
            <person name="Kolodzhieva V."/>
            <person name="Suvorov A."/>
            <person name="Sidorenko S."/>
            <person name="Zueva L."/>
        </authorList>
    </citation>
    <scope>NUCLEOTIDE SEQUENCE [LARGE SCALE GENOMIC DNA]</scope>
    <source>
        <strain evidence="14 25">20</strain>
    </source>
</reference>
<dbReference type="Pfam" id="PF26336">
    <property type="entry name" value="MacP_activator"/>
    <property type="match status" value="1"/>
</dbReference>
<dbReference type="Proteomes" id="UP000194737">
    <property type="component" value="Unassembled WGS sequence"/>
</dbReference>
<dbReference type="STRING" id="1352.AL014_09605"/>
<evidence type="ECO:0000313" key="31">
    <source>
        <dbReference type="Proteomes" id="UP000469871"/>
    </source>
</evidence>
<dbReference type="EMBL" id="CP033041">
    <property type="protein sequence ID" value="AYM72228.1"/>
    <property type="molecule type" value="Genomic_DNA"/>
</dbReference>
<feature type="region of interest" description="Disordered" evidence="1">
    <location>
        <begin position="1"/>
        <end position="31"/>
    </location>
</feature>
<evidence type="ECO:0000313" key="27">
    <source>
        <dbReference type="Proteomes" id="UP000275747"/>
    </source>
</evidence>
<dbReference type="Proteomes" id="UP000224303">
    <property type="component" value="Unassembled WGS sequence"/>
</dbReference>
<dbReference type="EMBL" id="LRHK01000001">
    <property type="protein sequence ID" value="KWX18278.1"/>
    <property type="molecule type" value="Genomic_DNA"/>
</dbReference>
<dbReference type="Proteomes" id="UP000281752">
    <property type="component" value="Unassembled WGS sequence"/>
</dbReference>
<evidence type="ECO:0000313" key="8">
    <source>
        <dbReference type="EMBL" id="MDC4247590.1"/>
    </source>
</evidence>
<evidence type="ECO:0000256" key="1">
    <source>
        <dbReference type="SAM" id="MobiDB-lite"/>
    </source>
</evidence>
<dbReference type="EMBL" id="WEFP01000001">
    <property type="protein sequence ID" value="KAB7577118.1"/>
    <property type="molecule type" value="Genomic_DNA"/>
</dbReference>
<dbReference type="Proteomes" id="UP001139644">
    <property type="component" value="Unassembled WGS sequence"/>
</dbReference>
<dbReference type="GeneID" id="66453471"/>
<feature type="transmembrane region" description="Helical" evidence="2">
    <location>
        <begin position="72"/>
        <end position="93"/>
    </location>
</feature>